<dbReference type="Gene3D" id="1.20.1090.10">
    <property type="entry name" value="Dehydroquinate synthase-like - alpha domain"/>
    <property type="match status" value="1"/>
</dbReference>
<evidence type="ECO:0000313" key="14">
    <source>
        <dbReference type="Proteomes" id="UP000886893"/>
    </source>
</evidence>
<feature type="binding site" evidence="12">
    <location>
        <begin position="111"/>
        <end position="114"/>
    </location>
    <ligand>
        <name>NAD(+)</name>
        <dbReference type="ChEBI" id="CHEBI:57540"/>
    </ligand>
</feature>
<dbReference type="GO" id="GO:0046872">
    <property type="term" value="F:metal ion binding"/>
    <property type="evidence" value="ECO:0007669"/>
    <property type="project" value="UniProtKB-KW"/>
</dbReference>
<reference evidence="13" key="2">
    <citation type="journal article" date="2021" name="PeerJ">
        <title>Extensive microbial diversity within the chicken gut microbiome revealed by metagenomics and culture.</title>
        <authorList>
            <person name="Gilroy R."/>
            <person name="Ravi A."/>
            <person name="Getino M."/>
            <person name="Pursley I."/>
            <person name="Horton D.L."/>
            <person name="Alikhan N.F."/>
            <person name="Baker D."/>
            <person name="Gharbi K."/>
            <person name="Hall N."/>
            <person name="Watson M."/>
            <person name="Adriaenssens E.M."/>
            <person name="Foster-Nyarko E."/>
            <person name="Jarju S."/>
            <person name="Secka A."/>
            <person name="Antonio M."/>
            <person name="Oren A."/>
            <person name="Chaudhuri R.R."/>
            <person name="La Ragione R."/>
            <person name="Hildebrand F."/>
            <person name="Pallen M.J."/>
        </authorList>
    </citation>
    <scope>NUCLEOTIDE SEQUENCE</scope>
    <source>
        <strain evidence="13">14508</strain>
    </source>
</reference>
<feature type="binding site" evidence="10">
    <location>
        <position position="258"/>
    </location>
    <ligand>
        <name>glycerol</name>
        <dbReference type="ChEBI" id="CHEBI:17754"/>
    </ligand>
</feature>
<evidence type="ECO:0000256" key="7">
    <source>
        <dbReference type="ARBA" id="ARBA00023098"/>
    </source>
</evidence>
<evidence type="ECO:0000256" key="9">
    <source>
        <dbReference type="ARBA" id="ARBA00023264"/>
    </source>
</evidence>
<name>A0A9D1G8Y3_9FIRM</name>
<keyword evidence="8" id="KW-0594">Phospholipid biosynthesis</keyword>
<proteinExistence type="predicted"/>
<keyword evidence="7" id="KW-0443">Lipid metabolism</keyword>
<evidence type="ECO:0000256" key="4">
    <source>
        <dbReference type="ARBA" id="ARBA00022857"/>
    </source>
</evidence>
<sequence length="342" mass="38566">MECILKIEKNCWNRLDEYFSSIVLLHGKVLYVSDENIDHLFGHRIKPILKKYANLKEQFVDNNTIEYAMDIAERVIATDIQFIVGLGGGKVLDICKYAAYVSKTKFISIPTIVSNDGIASPIAVLKRQDGKPKSLGCAIPYALFVDLEVIMKSPIKYIKAGIGDTLSNYTALYDWKLAVKAKKETMKDLAYLMSSTALDTLLNCRFTQMDYPFIKSLVQSLVLSGIAMDFAGTSRPCSGAEHLFSHALDYYSKQTNLHGLQVALGSIVMAKLQNRKYDFLLTYLKNFDVQINPKILNITKEDFILCMNKAKSLRPDKYTILDEVTLNDALLSSIYDELCEEL</sequence>
<evidence type="ECO:0000256" key="11">
    <source>
        <dbReference type="PIRSR" id="PIRSR000112-2"/>
    </source>
</evidence>
<dbReference type="InterPro" id="IPR016205">
    <property type="entry name" value="Glycerol_DH"/>
</dbReference>
<evidence type="ECO:0000256" key="8">
    <source>
        <dbReference type="ARBA" id="ARBA00023209"/>
    </source>
</evidence>
<comment type="cofactor">
    <cofactor evidence="10">
        <name>Zn(2+)</name>
        <dbReference type="ChEBI" id="CHEBI:29105"/>
    </cofactor>
    <text evidence="10">Binds 1 zinc ion per subunit.</text>
</comment>
<dbReference type="EMBL" id="DVKI01000118">
    <property type="protein sequence ID" value="HIT17475.1"/>
    <property type="molecule type" value="Genomic_DNA"/>
</dbReference>
<evidence type="ECO:0000256" key="1">
    <source>
        <dbReference type="ARBA" id="ARBA00022490"/>
    </source>
</evidence>
<accession>A0A9D1G8Y3</accession>
<keyword evidence="1" id="KW-0963">Cytoplasm</keyword>
<evidence type="ECO:0000256" key="3">
    <source>
        <dbReference type="ARBA" id="ARBA00022723"/>
    </source>
</evidence>
<keyword evidence="3 10" id="KW-0479">Metal-binding</keyword>
<protein>
    <submittedName>
        <fullName evidence="13">Iron-containing alcohol dehydrogenase family protein</fullName>
    </submittedName>
</protein>
<dbReference type="InterPro" id="IPR032837">
    <property type="entry name" value="G1PDH"/>
</dbReference>
<dbReference type="PANTHER" id="PTHR43616">
    <property type="entry name" value="GLYCEROL DEHYDROGENASE"/>
    <property type="match status" value="1"/>
</dbReference>
<dbReference type="GO" id="GO:0016614">
    <property type="term" value="F:oxidoreductase activity, acting on CH-OH group of donors"/>
    <property type="evidence" value="ECO:0007669"/>
    <property type="project" value="InterPro"/>
</dbReference>
<feature type="binding site" evidence="10">
    <location>
        <position position="164"/>
    </location>
    <ligand>
        <name>glycerol</name>
        <dbReference type="ChEBI" id="CHEBI:17754"/>
    </ligand>
</feature>
<dbReference type="PANTHER" id="PTHR43616:SF5">
    <property type="entry name" value="GLYCEROL DEHYDROGENASE 1"/>
    <property type="match status" value="1"/>
</dbReference>
<evidence type="ECO:0000313" key="13">
    <source>
        <dbReference type="EMBL" id="HIT17475.1"/>
    </source>
</evidence>
<keyword evidence="2" id="KW-0444">Lipid biosynthesis</keyword>
<dbReference type="SUPFAM" id="SSF56796">
    <property type="entry name" value="Dehydroquinate synthase-like"/>
    <property type="match status" value="1"/>
</dbReference>
<feature type="binding site" evidence="11">
    <location>
        <position position="116"/>
    </location>
    <ligand>
        <name>glycerol</name>
        <dbReference type="ChEBI" id="CHEBI:17754"/>
    </ligand>
</feature>
<reference evidence="13" key="1">
    <citation type="submission" date="2020-10" db="EMBL/GenBank/DDBJ databases">
        <authorList>
            <person name="Gilroy R."/>
        </authorList>
    </citation>
    <scope>NUCLEOTIDE SEQUENCE</scope>
    <source>
        <strain evidence="13">14508</strain>
    </source>
</reference>
<dbReference type="Proteomes" id="UP000886893">
    <property type="component" value="Unassembled WGS sequence"/>
</dbReference>
<keyword evidence="6 12" id="KW-0520">NAD</keyword>
<dbReference type="AlphaFoldDB" id="A0A9D1G8Y3"/>
<evidence type="ECO:0000256" key="5">
    <source>
        <dbReference type="ARBA" id="ARBA00023002"/>
    </source>
</evidence>
<keyword evidence="5" id="KW-0560">Oxidoreductase</keyword>
<organism evidence="13 14">
    <name type="scientific">Candidatus Caccosoma faecigallinarum</name>
    <dbReference type="NCBI Taxonomy" id="2840720"/>
    <lineage>
        <taxon>Bacteria</taxon>
        <taxon>Bacillati</taxon>
        <taxon>Bacillota</taxon>
        <taxon>Bacillota incertae sedis</taxon>
        <taxon>Candidatus Caccosoma</taxon>
    </lineage>
</organism>
<dbReference type="GO" id="GO:0008654">
    <property type="term" value="P:phospholipid biosynthetic process"/>
    <property type="evidence" value="ECO:0007669"/>
    <property type="project" value="UniProtKB-KW"/>
</dbReference>
<dbReference type="CDD" id="cd08174">
    <property type="entry name" value="G1PDH-like"/>
    <property type="match status" value="1"/>
</dbReference>
<dbReference type="Gene3D" id="3.40.50.1970">
    <property type="match status" value="1"/>
</dbReference>
<gene>
    <name evidence="13" type="ORF">IAD04_03725</name>
</gene>
<keyword evidence="4" id="KW-0521">NADP</keyword>
<evidence type="ECO:0000256" key="10">
    <source>
        <dbReference type="PIRSR" id="PIRSR000112-1"/>
    </source>
</evidence>
<dbReference type="Pfam" id="PF13685">
    <property type="entry name" value="Fe-ADH_2"/>
    <property type="match status" value="1"/>
</dbReference>
<dbReference type="PIRSF" id="PIRSF000112">
    <property type="entry name" value="Glycerol_dehydrogenase"/>
    <property type="match status" value="1"/>
</dbReference>
<evidence type="ECO:0000256" key="6">
    <source>
        <dbReference type="ARBA" id="ARBA00023027"/>
    </source>
</evidence>
<feature type="binding site" evidence="10">
    <location>
        <position position="242"/>
    </location>
    <ligand>
        <name>glycerol</name>
        <dbReference type="ChEBI" id="CHEBI:17754"/>
    </ligand>
</feature>
<feature type="binding site" evidence="12">
    <location>
        <begin position="89"/>
        <end position="93"/>
    </location>
    <ligand>
        <name>NAD(+)</name>
        <dbReference type="ChEBI" id="CHEBI:57540"/>
    </ligand>
</feature>
<keyword evidence="9" id="KW-1208">Phospholipid metabolism</keyword>
<feature type="binding site" evidence="12">
    <location>
        <position position="120"/>
    </location>
    <ligand>
        <name>NAD(+)</name>
        <dbReference type="ChEBI" id="CHEBI:57540"/>
    </ligand>
</feature>
<evidence type="ECO:0000256" key="2">
    <source>
        <dbReference type="ARBA" id="ARBA00022516"/>
    </source>
</evidence>
<comment type="caution">
    <text evidence="13">The sequence shown here is derived from an EMBL/GenBank/DDBJ whole genome shotgun (WGS) entry which is preliminary data.</text>
</comment>
<keyword evidence="10" id="KW-0862">Zinc</keyword>
<evidence type="ECO:0000256" key="12">
    <source>
        <dbReference type="PIRSR" id="PIRSR000112-3"/>
    </source>
</evidence>